<accession>A0A923J153</accession>
<name>A0A923J153_CLOTT</name>
<dbReference type="InterPro" id="IPR036388">
    <property type="entry name" value="WH-like_DNA-bd_sf"/>
</dbReference>
<comment type="caution">
    <text evidence="5">The sequence shown here is derived from an EMBL/GenBank/DDBJ whole genome shotgun (WGS) entry which is preliminary data.</text>
</comment>
<dbReference type="Gene3D" id="1.10.10.10">
    <property type="entry name" value="Winged helix-like DNA-binding domain superfamily/Winged helix DNA-binding domain"/>
    <property type="match status" value="1"/>
</dbReference>
<dbReference type="SMART" id="SM00345">
    <property type="entry name" value="HTH_GNTR"/>
    <property type="match status" value="1"/>
</dbReference>
<keyword evidence="3" id="KW-0804">Transcription</keyword>
<organism evidence="5 6">
    <name type="scientific">Clostridium tetanomorphum</name>
    <dbReference type="NCBI Taxonomy" id="1553"/>
    <lineage>
        <taxon>Bacteria</taxon>
        <taxon>Bacillati</taxon>
        <taxon>Bacillota</taxon>
        <taxon>Clostridia</taxon>
        <taxon>Eubacteriales</taxon>
        <taxon>Clostridiaceae</taxon>
        <taxon>Clostridium</taxon>
    </lineage>
</organism>
<keyword evidence="6" id="KW-1185">Reference proteome</keyword>
<evidence type="ECO:0000313" key="5">
    <source>
        <dbReference type="EMBL" id="MBC2397405.1"/>
    </source>
</evidence>
<evidence type="ECO:0000256" key="1">
    <source>
        <dbReference type="ARBA" id="ARBA00023015"/>
    </source>
</evidence>
<dbReference type="PROSITE" id="PS50949">
    <property type="entry name" value="HTH_GNTR"/>
    <property type="match status" value="1"/>
</dbReference>
<keyword evidence="1" id="KW-0805">Transcription regulation</keyword>
<reference evidence="5 6" key="1">
    <citation type="submission" date="2020-04" db="EMBL/GenBank/DDBJ databases">
        <title>Genomic insights into acetone-butanol-ethanol (ABE) fermentation by sequencing solventogenic clostridia strains.</title>
        <authorList>
            <person name="Brown S."/>
        </authorList>
    </citation>
    <scope>NUCLEOTIDE SEQUENCE [LARGE SCALE GENOMIC DNA]</scope>
    <source>
        <strain evidence="5 6">DJ011</strain>
    </source>
</reference>
<proteinExistence type="predicted"/>
<feature type="domain" description="HTH gntR-type" evidence="4">
    <location>
        <begin position="10"/>
        <end position="78"/>
    </location>
</feature>
<dbReference type="AlphaFoldDB" id="A0A923J153"/>
<evidence type="ECO:0000313" key="6">
    <source>
        <dbReference type="Proteomes" id="UP000563151"/>
    </source>
</evidence>
<dbReference type="PANTHER" id="PTHR38445">
    <property type="entry name" value="HTH-TYPE TRANSCRIPTIONAL REPRESSOR YTRA"/>
    <property type="match status" value="1"/>
</dbReference>
<dbReference type="InterPro" id="IPR036390">
    <property type="entry name" value="WH_DNA-bd_sf"/>
</dbReference>
<dbReference type="GO" id="GO:0003700">
    <property type="term" value="F:DNA-binding transcription factor activity"/>
    <property type="evidence" value="ECO:0007669"/>
    <property type="project" value="InterPro"/>
</dbReference>
<dbReference type="RefSeq" id="WP_035144440.1">
    <property type="nucleotide sequence ID" value="NZ_JAAZWO010000005.1"/>
</dbReference>
<sequence>MININSRSSKSIYEQIVDQIKENILKGILNPGDKLPSVRELSSMLTINPNTVSKAYRELERQKTIETIRGKGTYVSSNYNPKIDEDKLEFIKNDLKKLIVEAYYMGIDKKEFKNILDQLYNNFERM</sequence>
<dbReference type="PANTHER" id="PTHR38445:SF9">
    <property type="entry name" value="HTH-TYPE TRANSCRIPTIONAL REPRESSOR YTRA"/>
    <property type="match status" value="1"/>
</dbReference>
<dbReference type="Pfam" id="PF00392">
    <property type="entry name" value="GntR"/>
    <property type="match status" value="1"/>
</dbReference>
<dbReference type="GO" id="GO:0003677">
    <property type="term" value="F:DNA binding"/>
    <property type="evidence" value="ECO:0007669"/>
    <property type="project" value="UniProtKB-KW"/>
</dbReference>
<keyword evidence="2" id="KW-0238">DNA-binding</keyword>
<protein>
    <submittedName>
        <fullName evidence="5">GntR family transcriptional regulator</fullName>
    </submittedName>
</protein>
<dbReference type="SUPFAM" id="SSF46785">
    <property type="entry name" value="Winged helix' DNA-binding domain"/>
    <property type="match status" value="1"/>
</dbReference>
<evidence type="ECO:0000256" key="2">
    <source>
        <dbReference type="ARBA" id="ARBA00023125"/>
    </source>
</evidence>
<evidence type="ECO:0000256" key="3">
    <source>
        <dbReference type="ARBA" id="ARBA00023163"/>
    </source>
</evidence>
<dbReference type="CDD" id="cd07377">
    <property type="entry name" value="WHTH_GntR"/>
    <property type="match status" value="1"/>
</dbReference>
<dbReference type="InterPro" id="IPR000524">
    <property type="entry name" value="Tscrpt_reg_HTH_GntR"/>
</dbReference>
<evidence type="ECO:0000259" key="4">
    <source>
        <dbReference type="PROSITE" id="PS50949"/>
    </source>
</evidence>
<dbReference type="Proteomes" id="UP000563151">
    <property type="component" value="Unassembled WGS sequence"/>
</dbReference>
<gene>
    <name evidence="5" type="ORF">HGG79_06390</name>
</gene>
<dbReference type="EMBL" id="JAAZWO010000005">
    <property type="protein sequence ID" value="MBC2397405.1"/>
    <property type="molecule type" value="Genomic_DNA"/>
</dbReference>